<dbReference type="InterPro" id="IPR036388">
    <property type="entry name" value="WH-like_DNA-bd_sf"/>
</dbReference>
<evidence type="ECO:0000259" key="5">
    <source>
        <dbReference type="PROSITE" id="PS50042"/>
    </source>
</evidence>
<dbReference type="PROSITE" id="PS51063">
    <property type="entry name" value="HTH_CRP_2"/>
    <property type="match status" value="1"/>
</dbReference>
<sequence>MRKILFIEDNQDVRELTKDMLKLANFEVATANNGTLGIKKARQFLPDIIICDIMMPEADGYEVLQVLGNDQRTASIPFIFLTAKSEKTDIRKGMNMGADDYLVKPFEENELLDAIECRLKKSNFLKQQFSKNLDGINKFLEEASQYMDIESLTKNYNLDTYKKKDELYREGDLASTLFFVQSGTVKTYKTTASGKVFVTGLYGAGDFVGQMSLFNEMGIYVETASVLSDSELCGIPKGDFTKLLYGNKVVSNKFINMVSNNLIEVQQQLTNMAFNTVRQRAAKAVLDLNIQGKRKNGSSLGINISREDFAGMIGTATETAIRMLYEFKNEKIIELGPKRKLLVVNETELRHVAVFG</sequence>
<reference evidence="8" key="1">
    <citation type="journal article" date="2015" name="Nature">
        <title>Complex archaea that bridge the gap between prokaryotes and eukaryotes.</title>
        <authorList>
            <person name="Spang A."/>
            <person name="Saw J.H."/>
            <person name="Jorgensen S.L."/>
            <person name="Zaremba-Niedzwiedzka K."/>
            <person name="Martijn J."/>
            <person name="Lind A.E."/>
            <person name="van Eijk R."/>
            <person name="Schleper C."/>
            <person name="Guy L."/>
            <person name="Ettema T.J."/>
        </authorList>
    </citation>
    <scope>NUCLEOTIDE SEQUENCE</scope>
</reference>
<dbReference type="AlphaFoldDB" id="A0A0F9LGT2"/>
<name>A0A0F9LGT2_9ZZZZ</name>
<dbReference type="GO" id="GO:0005829">
    <property type="term" value="C:cytosol"/>
    <property type="evidence" value="ECO:0007669"/>
    <property type="project" value="TreeGrafter"/>
</dbReference>
<organism evidence="8">
    <name type="scientific">marine sediment metagenome</name>
    <dbReference type="NCBI Taxonomy" id="412755"/>
    <lineage>
        <taxon>unclassified sequences</taxon>
        <taxon>metagenomes</taxon>
        <taxon>ecological metagenomes</taxon>
    </lineage>
</organism>
<dbReference type="SUPFAM" id="SSF51206">
    <property type="entry name" value="cAMP-binding domain-like"/>
    <property type="match status" value="1"/>
</dbReference>
<dbReference type="PANTHER" id="PTHR48111">
    <property type="entry name" value="REGULATOR OF RPOS"/>
    <property type="match status" value="1"/>
</dbReference>
<protein>
    <recommendedName>
        <fullName evidence="9">Transcriptional regulator</fullName>
    </recommendedName>
</protein>
<dbReference type="InterPro" id="IPR036390">
    <property type="entry name" value="WH_DNA-bd_sf"/>
</dbReference>
<dbReference type="InterPro" id="IPR014710">
    <property type="entry name" value="RmlC-like_jellyroll"/>
</dbReference>
<evidence type="ECO:0008006" key="9">
    <source>
        <dbReference type="Google" id="ProtNLM"/>
    </source>
</evidence>
<dbReference type="Gene3D" id="2.60.120.10">
    <property type="entry name" value="Jelly Rolls"/>
    <property type="match status" value="1"/>
</dbReference>
<dbReference type="InterPro" id="IPR001789">
    <property type="entry name" value="Sig_transdc_resp-reg_receiver"/>
</dbReference>
<dbReference type="SMART" id="SM00448">
    <property type="entry name" value="REC"/>
    <property type="match status" value="1"/>
</dbReference>
<dbReference type="InterPro" id="IPR012318">
    <property type="entry name" value="HTH_CRP"/>
</dbReference>
<dbReference type="Pfam" id="PF13545">
    <property type="entry name" value="HTH_Crp_2"/>
    <property type="match status" value="1"/>
</dbReference>
<dbReference type="SMART" id="SM00419">
    <property type="entry name" value="HTH_CRP"/>
    <property type="match status" value="1"/>
</dbReference>
<dbReference type="CDD" id="cd17574">
    <property type="entry name" value="REC_OmpR"/>
    <property type="match status" value="1"/>
</dbReference>
<keyword evidence="4" id="KW-0804">Transcription</keyword>
<proteinExistence type="predicted"/>
<accession>A0A0F9LGT2</accession>
<dbReference type="Pfam" id="PF00072">
    <property type="entry name" value="Response_reg"/>
    <property type="match status" value="1"/>
</dbReference>
<dbReference type="GO" id="GO:0006355">
    <property type="term" value="P:regulation of DNA-templated transcription"/>
    <property type="evidence" value="ECO:0007669"/>
    <property type="project" value="InterPro"/>
</dbReference>
<gene>
    <name evidence="8" type="ORF">LCGC14_1279980</name>
</gene>
<dbReference type="GO" id="GO:0000156">
    <property type="term" value="F:phosphorelay response regulator activity"/>
    <property type="evidence" value="ECO:0007669"/>
    <property type="project" value="TreeGrafter"/>
</dbReference>
<keyword evidence="1" id="KW-0597">Phosphoprotein</keyword>
<dbReference type="SMART" id="SM00100">
    <property type="entry name" value="cNMP"/>
    <property type="match status" value="1"/>
</dbReference>
<evidence type="ECO:0000256" key="2">
    <source>
        <dbReference type="ARBA" id="ARBA00023015"/>
    </source>
</evidence>
<dbReference type="SUPFAM" id="SSF46785">
    <property type="entry name" value="Winged helix' DNA-binding domain"/>
    <property type="match status" value="1"/>
</dbReference>
<feature type="domain" description="HTH crp-type" evidence="7">
    <location>
        <begin position="275"/>
        <end position="347"/>
    </location>
</feature>
<dbReference type="Gene3D" id="3.40.50.2300">
    <property type="match status" value="1"/>
</dbReference>
<dbReference type="GO" id="GO:0032993">
    <property type="term" value="C:protein-DNA complex"/>
    <property type="evidence" value="ECO:0007669"/>
    <property type="project" value="TreeGrafter"/>
</dbReference>
<comment type="caution">
    <text evidence="8">The sequence shown here is derived from an EMBL/GenBank/DDBJ whole genome shotgun (WGS) entry which is preliminary data.</text>
</comment>
<evidence type="ECO:0000256" key="3">
    <source>
        <dbReference type="ARBA" id="ARBA00023125"/>
    </source>
</evidence>
<dbReference type="PROSITE" id="PS50110">
    <property type="entry name" value="RESPONSE_REGULATORY"/>
    <property type="match status" value="1"/>
</dbReference>
<evidence type="ECO:0000259" key="7">
    <source>
        <dbReference type="PROSITE" id="PS51063"/>
    </source>
</evidence>
<dbReference type="InterPro" id="IPR018490">
    <property type="entry name" value="cNMP-bd_dom_sf"/>
</dbReference>
<dbReference type="CDD" id="cd00038">
    <property type="entry name" value="CAP_ED"/>
    <property type="match status" value="1"/>
</dbReference>
<feature type="domain" description="Response regulatory" evidence="6">
    <location>
        <begin position="3"/>
        <end position="119"/>
    </location>
</feature>
<evidence type="ECO:0000256" key="1">
    <source>
        <dbReference type="ARBA" id="ARBA00022553"/>
    </source>
</evidence>
<dbReference type="PROSITE" id="PS50042">
    <property type="entry name" value="CNMP_BINDING_3"/>
    <property type="match status" value="1"/>
</dbReference>
<dbReference type="InterPro" id="IPR000595">
    <property type="entry name" value="cNMP-bd_dom"/>
</dbReference>
<dbReference type="InterPro" id="IPR011006">
    <property type="entry name" value="CheY-like_superfamily"/>
</dbReference>
<feature type="domain" description="Cyclic nucleotide-binding" evidence="5">
    <location>
        <begin position="161"/>
        <end position="261"/>
    </location>
</feature>
<dbReference type="InterPro" id="IPR039420">
    <property type="entry name" value="WalR-like"/>
</dbReference>
<evidence type="ECO:0000313" key="8">
    <source>
        <dbReference type="EMBL" id="KKM86341.1"/>
    </source>
</evidence>
<dbReference type="Pfam" id="PF00027">
    <property type="entry name" value="cNMP_binding"/>
    <property type="match status" value="1"/>
</dbReference>
<evidence type="ECO:0000256" key="4">
    <source>
        <dbReference type="ARBA" id="ARBA00023163"/>
    </source>
</evidence>
<dbReference type="GO" id="GO:0000976">
    <property type="term" value="F:transcription cis-regulatory region binding"/>
    <property type="evidence" value="ECO:0007669"/>
    <property type="project" value="TreeGrafter"/>
</dbReference>
<dbReference type="Gene3D" id="1.10.10.10">
    <property type="entry name" value="Winged helix-like DNA-binding domain superfamily/Winged helix DNA-binding domain"/>
    <property type="match status" value="1"/>
</dbReference>
<keyword evidence="2" id="KW-0805">Transcription regulation</keyword>
<dbReference type="EMBL" id="LAZR01007272">
    <property type="protein sequence ID" value="KKM86341.1"/>
    <property type="molecule type" value="Genomic_DNA"/>
</dbReference>
<dbReference type="SUPFAM" id="SSF52172">
    <property type="entry name" value="CheY-like"/>
    <property type="match status" value="1"/>
</dbReference>
<keyword evidence="3" id="KW-0238">DNA-binding</keyword>
<dbReference type="PANTHER" id="PTHR48111:SF4">
    <property type="entry name" value="DNA-BINDING DUAL TRANSCRIPTIONAL REGULATOR OMPR"/>
    <property type="match status" value="1"/>
</dbReference>
<evidence type="ECO:0000259" key="6">
    <source>
        <dbReference type="PROSITE" id="PS50110"/>
    </source>
</evidence>